<keyword evidence="1" id="KW-1133">Transmembrane helix</keyword>
<evidence type="ECO:0000256" key="1">
    <source>
        <dbReference type="SAM" id="Phobius"/>
    </source>
</evidence>
<keyword evidence="1" id="KW-0472">Membrane</keyword>
<comment type="caution">
    <text evidence="3">The sequence shown here is derived from an EMBL/GenBank/DDBJ whole genome shotgun (WGS) entry which is preliminary data.</text>
</comment>
<name>A0A5M4FG56_9ACTN</name>
<gene>
    <name evidence="3" type="ORF">ESP70_010940</name>
</gene>
<proteinExistence type="predicted"/>
<feature type="transmembrane region" description="Helical" evidence="1">
    <location>
        <begin position="227"/>
        <end position="248"/>
    </location>
</feature>
<evidence type="ECO:0000313" key="3">
    <source>
        <dbReference type="EMBL" id="KAA1397851.1"/>
    </source>
</evidence>
<accession>A0A5M4FG56</accession>
<feature type="transmembrane region" description="Helical" evidence="1">
    <location>
        <begin position="169"/>
        <end position="193"/>
    </location>
</feature>
<sequence length="759" mass="81953">MSLRRLALLSTAMLLGSVGLELLAAGPSAAQVSPRCATALALVDQGKPQTAAALVDTIRKDAKDRTLCTDAETAAVAAINAARGIVRSSERRADGLNDPPSKSDEAAWKQIKQDAQKAQASDSENPDGAALEKRATSALDTIDPDDWWTVLLERGKAWKDLAKDHADEWAGLVGAAIGAVALILLAARLLLLLPLSTRFPPRRVLPLPSWTRFPRLRIRKWWGRPETAAALTIPVAAAVTAGWLPSWLDAGAKLRTGVLAVLVLASVFFAWCWLYHRQRVVIEMLDKGKPSPAGATAVVAHLRRLGASPPRGLEIPLGADAQTLAASNITAGGLAGKFVKQLQTALAVTPWRIRVDRASDSEVQIIISRHGRVVASEVLLPQPAVAGIKLDHEKLAAAYVLTTVLEALKNFSGMAGAKDWLSVGLHYDATTGDHTRADKITLLSRAVTVDPDNWAAQMTYRFTLDSTSDEQDTLWALVTWLYDAADAQEAGDTALKLRMLYASYATRLNWNIRHLPRGTGPSPTAKEIQDKFEATVAKADLDDLFKERIEAAAEAMFDPRSFEKTSLRLDPQTAYARACHAAQSENADDQAKAVELLRFAGPRFQAQVGDDVSLRSFVTTRTYLDEFGADPRSDVTELVPYSTAKDRLTLAGLTVPEALTSLTQRDLANTARISKSAATAWLLRAQVPLRVPSSLYEFRLEVSDVLAGHGVVSPASLERLRADAGRTKAASADVIASLKTMKGYTVAHEAAVEAWLPPD</sequence>
<feature type="transmembrane region" description="Helical" evidence="1">
    <location>
        <begin position="254"/>
        <end position="275"/>
    </location>
</feature>
<keyword evidence="2" id="KW-0732">Signal</keyword>
<feature type="signal peptide" evidence="2">
    <location>
        <begin position="1"/>
        <end position="24"/>
    </location>
</feature>
<dbReference type="AlphaFoldDB" id="A0A5M4FG56"/>
<dbReference type="OrthoDB" id="4904217at2"/>
<feature type="chain" id="PRO_5038753599" evidence="2">
    <location>
        <begin position="25"/>
        <end position="759"/>
    </location>
</feature>
<dbReference type="Proteomes" id="UP000380867">
    <property type="component" value="Unassembled WGS sequence"/>
</dbReference>
<dbReference type="RefSeq" id="WP_149689296.1">
    <property type="nucleotide sequence ID" value="NZ_SDPQ02000002.1"/>
</dbReference>
<evidence type="ECO:0000256" key="2">
    <source>
        <dbReference type="SAM" id="SignalP"/>
    </source>
</evidence>
<reference evidence="3" key="1">
    <citation type="submission" date="2019-09" db="EMBL/GenBank/DDBJ databases">
        <authorList>
            <person name="Li J."/>
        </authorList>
    </citation>
    <scope>NUCLEOTIDE SEQUENCE [LARGE SCALE GENOMIC DNA]</scope>
    <source>
        <strain evidence="3">JCM 14732</strain>
    </source>
</reference>
<protein>
    <submittedName>
        <fullName evidence="3">Uncharacterized protein</fullName>
    </submittedName>
</protein>
<keyword evidence="1" id="KW-0812">Transmembrane</keyword>
<organism evidence="3 4">
    <name type="scientific">Aeromicrobium ginsengisoli</name>
    <dbReference type="NCBI Taxonomy" id="363867"/>
    <lineage>
        <taxon>Bacteria</taxon>
        <taxon>Bacillati</taxon>
        <taxon>Actinomycetota</taxon>
        <taxon>Actinomycetes</taxon>
        <taxon>Propionibacteriales</taxon>
        <taxon>Nocardioidaceae</taxon>
        <taxon>Aeromicrobium</taxon>
    </lineage>
</organism>
<evidence type="ECO:0000313" key="4">
    <source>
        <dbReference type="Proteomes" id="UP000380867"/>
    </source>
</evidence>
<dbReference type="EMBL" id="SDPQ02000002">
    <property type="protein sequence ID" value="KAA1397851.1"/>
    <property type="molecule type" value="Genomic_DNA"/>
</dbReference>
<keyword evidence="4" id="KW-1185">Reference proteome</keyword>